<dbReference type="Pfam" id="PF13542">
    <property type="entry name" value="HTH_Tnp_ISL3"/>
    <property type="match status" value="1"/>
</dbReference>
<feature type="domain" description="Transposase IS204/IS1001/IS1096/IS1165 helix-turn-helix" evidence="3">
    <location>
        <begin position="1"/>
        <end position="41"/>
    </location>
</feature>
<dbReference type="Proteomes" id="UP000264006">
    <property type="component" value="Chromosome"/>
</dbReference>
<evidence type="ECO:0000313" key="5">
    <source>
        <dbReference type="Proteomes" id="UP000264006"/>
    </source>
</evidence>
<evidence type="ECO:0000259" key="3">
    <source>
        <dbReference type="Pfam" id="PF13542"/>
    </source>
</evidence>
<evidence type="ECO:0000313" key="4">
    <source>
        <dbReference type="EMBL" id="AXV06644.1"/>
    </source>
</evidence>
<accession>A0A346XWP7</accession>
<dbReference type="InterPro" id="IPR002560">
    <property type="entry name" value="Transposase_DDE"/>
</dbReference>
<sequence length="284" mass="31835">MTVRAAVWACRRVGRDNETVAAVARDLGCGWHTVMRAVREHGQPLVDDPARLDGVRQLGVDETAFLRARRVRHTSYVSGMVDTATGRLLDVVQGRTAAALGDWLEERPDDWKAAIGVVALDPHRGYANAIGQHLGHATLVVDRFHAIRLANRAVDDVRRRVQQETTGHRGRKHDPLYRIRRTLLQIADTLVDLQWTRLEAAWDFADPDGRSMTPGRSRNWPMTSTTPRRCMTPARRWPTVPVGRRQWCARSRPTGRHLLPLGGPRSWRSTPPAAPPTAPPRPAT</sequence>
<dbReference type="InterPro" id="IPR032877">
    <property type="entry name" value="Transposase_HTH"/>
</dbReference>
<gene>
    <name evidence="4" type="ORF">DVS28_a1959</name>
</gene>
<feature type="compositionally biased region" description="Pro residues" evidence="1">
    <location>
        <begin position="272"/>
        <end position="284"/>
    </location>
</feature>
<reference evidence="4 5" key="1">
    <citation type="submission" date="2018-09" db="EMBL/GenBank/DDBJ databases">
        <title>Complete genome sequence of Euzebya sp. DY32-46 isolated from seawater of Pacific Ocean.</title>
        <authorList>
            <person name="Xu L."/>
            <person name="Wu Y.-H."/>
            <person name="Xu X.-W."/>
        </authorList>
    </citation>
    <scope>NUCLEOTIDE SEQUENCE [LARGE SCALE GENOMIC DNA]</scope>
    <source>
        <strain evidence="4 5">DY32-46</strain>
    </source>
</reference>
<dbReference type="PANTHER" id="PTHR33498:SF1">
    <property type="entry name" value="TRANSPOSASE FOR INSERTION SEQUENCE ELEMENT IS1557"/>
    <property type="match status" value="1"/>
</dbReference>
<keyword evidence="5" id="KW-1185">Reference proteome</keyword>
<dbReference type="InterPro" id="IPR047951">
    <property type="entry name" value="Transpos_ISL3"/>
</dbReference>
<dbReference type="Pfam" id="PF01610">
    <property type="entry name" value="DDE_Tnp_ISL3"/>
    <property type="match status" value="1"/>
</dbReference>
<dbReference type="AlphaFoldDB" id="A0A346XWP7"/>
<proteinExistence type="predicted"/>
<dbReference type="PANTHER" id="PTHR33498">
    <property type="entry name" value="TRANSPOSASE FOR INSERTION SEQUENCE ELEMENT IS1557"/>
    <property type="match status" value="1"/>
</dbReference>
<feature type="domain" description="Transposase IS204/IS1001/IS1096/IS1165 DDE" evidence="2">
    <location>
        <begin position="58"/>
        <end position="201"/>
    </location>
</feature>
<protein>
    <submittedName>
        <fullName evidence="4">Mobile element protein</fullName>
    </submittedName>
</protein>
<evidence type="ECO:0000256" key="1">
    <source>
        <dbReference type="SAM" id="MobiDB-lite"/>
    </source>
</evidence>
<feature type="region of interest" description="Disordered" evidence="1">
    <location>
        <begin position="249"/>
        <end position="284"/>
    </location>
</feature>
<organism evidence="4 5">
    <name type="scientific">Euzebya pacifica</name>
    <dbReference type="NCBI Taxonomy" id="1608957"/>
    <lineage>
        <taxon>Bacteria</taxon>
        <taxon>Bacillati</taxon>
        <taxon>Actinomycetota</taxon>
        <taxon>Nitriliruptoria</taxon>
        <taxon>Euzebyales</taxon>
    </lineage>
</organism>
<evidence type="ECO:0000259" key="2">
    <source>
        <dbReference type="Pfam" id="PF01610"/>
    </source>
</evidence>
<name>A0A346XWP7_9ACTN</name>
<dbReference type="KEGG" id="euz:DVS28_a1959"/>
<dbReference type="OrthoDB" id="3255666at2"/>
<dbReference type="EMBL" id="CP031165">
    <property type="protein sequence ID" value="AXV06644.1"/>
    <property type="molecule type" value="Genomic_DNA"/>
</dbReference>